<dbReference type="OMA" id="TDHQNPD"/>
<dbReference type="InterPro" id="IPR013785">
    <property type="entry name" value="Aldolase_TIM"/>
</dbReference>
<keyword evidence="3" id="KW-0119">Carbohydrate metabolism</keyword>
<sequence>MFAKILDLPRPFHHPHSSASSCFSTTSTASSVLFRRKRFSSLPPTLLSQRSSGLDHFVVGLSSDDFSVKESEENMKFDSSVRISSDRSLLVNERTVLTEVSSNVTCVIDSGTSGGAFIGTEFQEPGSRLVVSLGTLRDLRFMACFRFKLWWMSQKMGSRGQEIPLETQFLLLELPADNRNQDEVMYTVFLPILEGSFRACIYGNGDDLLQLCIESGDSEITGAVFTHPLFIGAANSDPFAAITNGILAVKEHLNTFKMRSEKQLPLLLDYFGWCTWDAFYQDVTQDGVESGIKTLTSGGVPPKFIIIDDGWQSVGLDNYNSSCGSDKPTLLRLTSIKENSKFQVNNGTNAAEGIKNIVRILKEKYGLKYVFVWHALTGYWGGAKPDVREMLDYKSSIKYPQISPTLVENEPGLKTDVLTLQGVGLVDPINIFQFYDEMHTYLASSGVDGVKVDAQSVLETLGTGLGGRVELTMQYHRALDASVAKNFSDNNIIACMSQHTDAIYCSKQTAVVRASDDFYPRDPVSHTIHIAAVAYNSMFLGEFMVTDWDMFHSLHPAAEYHASARAISGGPVYVSDMPGKHDFELLRKLVLPDGSILRARLPGRPTKDCLFTDPTRDEISLLKIWNINKHTGVLAVFNCQGAAWNSSEKKNTFNESYETKFDDVLTCFVNARDVHLISEVAIDSNWNGDCVFYKYRSSELIVLHCDSAFHVSLKVLEYEIFTVSPIIIIGEVRFAVIGLMEMFNSGGAIEGIVISSTIGNHFVEITVKGCGRFGTYSSERPKKCCLDSMEMYFDFDSSSGLVSFDLERLPQGERNFHSILIEF</sequence>
<dbReference type="Proteomes" id="UP000036987">
    <property type="component" value="Unassembled WGS sequence"/>
</dbReference>
<comment type="catalytic activity">
    <reaction evidence="4">
        <text>alpha-D-galactosyl-(1-&gt;3)-1D-myo-inositol + sucrose = raffinose + myo-inositol</text>
        <dbReference type="Rhea" id="RHEA:20161"/>
        <dbReference type="ChEBI" id="CHEBI:16634"/>
        <dbReference type="ChEBI" id="CHEBI:17268"/>
        <dbReference type="ChEBI" id="CHEBI:17505"/>
        <dbReference type="ChEBI" id="CHEBI:17992"/>
        <dbReference type="EC" id="2.4.1.82"/>
    </reaction>
</comment>
<gene>
    <name evidence="5" type="ORF">ZOSMA_214G00050</name>
</gene>
<reference evidence="6" key="1">
    <citation type="journal article" date="2016" name="Nature">
        <title>The genome of the seagrass Zostera marina reveals angiosperm adaptation to the sea.</title>
        <authorList>
            <person name="Olsen J.L."/>
            <person name="Rouze P."/>
            <person name="Verhelst B."/>
            <person name="Lin Y.-C."/>
            <person name="Bayer T."/>
            <person name="Collen J."/>
            <person name="Dattolo E."/>
            <person name="De Paoli E."/>
            <person name="Dittami S."/>
            <person name="Maumus F."/>
            <person name="Michel G."/>
            <person name="Kersting A."/>
            <person name="Lauritano C."/>
            <person name="Lohaus R."/>
            <person name="Toepel M."/>
            <person name="Tonon T."/>
            <person name="Vanneste K."/>
            <person name="Amirebrahimi M."/>
            <person name="Brakel J."/>
            <person name="Bostroem C."/>
            <person name="Chovatia M."/>
            <person name="Grimwood J."/>
            <person name="Jenkins J.W."/>
            <person name="Jueterbock A."/>
            <person name="Mraz A."/>
            <person name="Stam W.T."/>
            <person name="Tice H."/>
            <person name="Bornberg-Bauer E."/>
            <person name="Green P.J."/>
            <person name="Pearson G.A."/>
            <person name="Procaccini G."/>
            <person name="Duarte C.M."/>
            <person name="Schmutz J."/>
            <person name="Reusch T.B.H."/>
            <person name="Van de Peer Y."/>
        </authorList>
    </citation>
    <scope>NUCLEOTIDE SEQUENCE [LARGE SCALE GENOMIC DNA]</scope>
    <source>
        <strain evidence="6">cv. Finnish</strain>
    </source>
</reference>
<name>A0A0K9PMF4_ZOSMR</name>
<dbReference type="InterPro" id="IPR017853">
    <property type="entry name" value="GH"/>
</dbReference>
<dbReference type="EC" id="2.4.1.82" evidence="2"/>
<dbReference type="EMBL" id="LFYR01000769">
    <property type="protein sequence ID" value="KMZ69417.1"/>
    <property type="molecule type" value="Genomic_DNA"/>
</dbReference>
<dbReference type="Pfam" id="PF05691">
    <property type="entry name" value="Raffinose_syn"/>
    <property type="match status" value="1"/>
</dbReference>
<dbReference type="OrthoDB" id="4664297at2759"/>
<comment type="similarity">
    <text evidence="1">Belongs to the glycosyl hydrolases 36 family.</text>
</comment>
<keyword evidence="6" id="KW-1185">Reference proteome</keyword>
<dbReference type="PROSITE" id="PS51257">
    <property type="entry name" value="PROKAR_LIPOPROTEIN"/>
    <property type="match status" value="1"/>
</dbReference>
<organism evidence="5 6">
    <name type="scientific">Zostera marina</name>
    <name type="common">Eelgrass</name>
    <dbReference type="NCBI Taxonomy" id="29655"/>
    <lineage>
        <taxon>Eukaryota</taxon>
        <taxon>Viridiplantae</taxon>
        <taxon>Streptophyta</taxon>
        <taxon>Embryophyta</taxon>
        <taxon>Tracheophyta</taxon>
        <taxon>Spermatophyta</taxon>
        <taxon>Magnoliopsida</taxon>
        <taxon>Liliopsida</taxon>
        <taxon>Zosteraceae</taxon>
        <taxon>Zostera</taxon>
    </lineage>
</organism>
<dbReference type="STRING" id="29655.A0A0K9PMF4"/>
<dbReference type="Gene3D" id="3.20.20.70">
    <property type="entry name" value="Aldolase class I"/>
    <property type="match status" value="1"/>
</dbReference>
<evidence type="ECO:0000256" key="3">
    <source>
        <dbReference type="ARBA" id="ARBA00023277"/>
    </source>
</evidence>
<dbReference type="AlphaFoldDB" id="A0A0K9PMF4"/>
<dbReference type="GO" id="GO:0047274">
    <property type="term" value="F:galactinol-sucrose galactosyltransferase activity"/>
    <property type="evidence" value="ECO:0007669"/>
    <property type="project" value="UniProtKB-EC"/>
</dbReference>
<dbReference type="InterPro" id="IPR008811">
    <property type="entry name" value="Glycosyl_hydrolases_36"/>
</dbReference>
<evidence type="ECO:0000256" key="4">
    <source>
        <dbReference type="ARBA" id="ARBA00049426"/>
    </source>
</evidence>
<comment type="caution">
    <text evidence="5">The sequence shown here is derived from an EMBL/GenBank/DDBJ whole genome shotgun (WGS) entry which is preliminary data.</text>
</comment>
<evidence type="ECO:0000256" key="2">
    <source>
        <dbReference type="ARBA" id="ARBA00012708"/>
    </source>
</evidence>
<proteinExistence type="inferred from homology"/>
<evidence type="ECO:0000313" key="6">
    <source>
        <dbReference type="Proteomes" id="UP000036987"/>
    </source>
</evidence>
<dbReference type="PANTHER" id="PTHR31268">
    <property type="match status" value="1"/>
</dbReference>
<accession>A0A0K9PMF4</accession>
<dbReference type="SUPFAM" id="SSF51445">
    <property type="entry name" value="(Trans)glycosidases"/>
    <property type="match status" value="1"/>
</dbReference>
<dbReference type="PANTHER" id="PTHR31268:SF5">
    <property type="entry name" value="GALACTINOL--SUCROSE GALACTOSYLTRANSFERASE 6-RELATED"/>
    <property type="match status" value="1"/>
</dbReference>
<evidence type="ECO:0000256" key="1">
    <source>
        <dbReference type="ARBA" id="ARBA00007240"/>
    </source>
</evidence>
<evidence type="ECO:0000313" key="5">
    <source>
        <dbReference type="EMBL" id="KMZ69417.1"/>
    </source>
</evidence>
<protein>
    <recommendedName>
        <fullName evidence="2">galactinol--sucrose galactosyltransferase</fullName>
        <ecNumber evidence="2">2.4.1.82</ecNumber>
    </recommendedName>
</protein>